<dbReference type="GeneID" id="90076417"/>
<evidence type="ECO:0000256" key="1">
    <source>
        <dbReference type="ARBA" id="ARBA00004255"/>
    </source>
</evidence>
<dbReference type="Pfam" id="PF00928">
    <property type="entry name" value="Adap_comp_sub"/>
    <property type="match status" value="1"/>
</dbReference>
<dbReference type="Gene3D" id="3.30.450.60">
    <property type="match status" value="1"/>
</dbReference>
<feature type="compositionally biased region" description="Basic and acidic residues" evidence="12">
    <location>
        <begin position="174"/>
        <end position="183"/>
    </location>
</feature>
<feature type="region of interest" description="Disordered" evidence="12">
    <location>
        <begin position="165"/>
        <end position="299"/>
    </location>
</feature>
<evidence type="ECO:0000256" key="3">
    <source>
        <dbReference type="ARBA" id="ARBA00011775"/>
    </source>
</evidence>
<feature type="compositionally biased region" description="Gly residues" evidence="12">
    <location>
        <begin position="230"/>
        <end position="241"/>
    </location>
</feature>
<comment type="subcellular location">
    <subcellularLocation>
        <location evidence="11">Cytoplasm</location>
    </subcellularLocation>
    <subcellularLocation>
        <location evidence="1 11">Golgi apparatus membrane</location>
        <topology evidence="1 11">Peripheral membrane protein</topology>
        <orientation evidence="1 11">Cytoplasmic side</orientation>
    </subcellularLocation>
    <subcellularLocation>
        <location evidence="11">Cytoplasmic vesicle</location>
        <location evidence="11">COPI-coated vesicle membrane</location>
        <topology evidence="11">Peripheral membrane protein</topology>
        <orientation evidence="11">Cytoplasmic side</orientation>
    </subcellularLocation>
</comment>
<dbReference type="InterPro" id="IPR011012">
    <property type="entry name" value="Longin-like_dom_sf"/>
</dbReference>
<name>A0AAV5QV87_9ASCO</name>
<evidence type="ECO:0000256" key="12">
    <source>
        <dbReference type="SAM" id="MobiDB-lite"/>
    </source>
</evidence>
<sequence>MVVLSAAICSNTGKPLLSRQFREMSKDSITAYLTNFSSLLLENNSQHTTIEAGMIRYIYQPVESFILVIITNLNSNIIQDIDTLQVFSKTVSSLLRSSSVGSVIDTHEVFLNSFEILNAFDEIITQGYKENLTPSQVTTFLEMNSHEEKLQEIIDKNKELEAAEERKRKAKEIHRRELERRANEASFASVGGGAPGGGMGSNSFKQPTYNTPTYADEEDDPTTAYAKAAAGGGRYMGGGSSSLGRGLQLGKKKPGNTSDFSPLLSGARTGKQLAAAQQQLQEEPEQHVSLGSTSKIGKPTVPEVENNGILIVVNEKISAEILRDGSIKSSEIKGDLQLCINNPELAHSKLMLGPVTTKAGLQFKTHPNVDKAKFNSNIITLKDQKKSFPSNGQALGVLRWRGIGKDEDVQYLPITFSIWTSENNGSVNVTVEYELQEKLIDEQVILKDLEIVIPDVGYSASLKSDDDNVVFNMVDDDTLQFIIKEISYEDPSGAIEFTVETSEEDYLFPMYVSFALQSNKVNFGGIEVQDVLSVDEEEKSLPYDFVSNVISENFTIV</sequence>
<dbReference type="AlphaFoldDB" id="A0AAV5QV87"/>
<evidence type="ECO:0000256" key="11">
    <source>
        <dbReference type="RuleBase" id="RU366052"/>
    </source>
</evidence>
<dbReference type="Proteomes" id="UP001360560">
    <property type="component" value="Unassembled WGS sequence"/>
</dbReference>
<dbReference type="RefSeq" id="XP_064855424.1">
    <property type="nucleotide sequence ID" value="XM_064999352.1"/>
</dbReference>
<feature type="compositionally biased region" description="Polar residues" evidence="12">
    <location>
        <begin position="202"/>
        <end position="213"/>
    </location>
</feature>
<dbReference type="GO" id="GO:0006888">
    <property type="term" value="P:endoplasmic reticulum to Golgi vesicle-mediated transport"/>
    <property type="evidence" value="ECO:0007669"/>
    <property type="project" value="TreeGrafter"/>
</dbReference>
<keyword evidence="5 11" id="KW-0963">Cytoplasm</keyword>
<dbReference type="GO" id="GO:0015031">
    <property type="term" value="P:protein transport"/>
    <property type="evidence" value="ECO:0007669"/>
    <property type="project" value="UniProtKB-KW"/>
</dbReference>
<dbReference type="CDD" id="cd09254">
    <property type="entry name" value="AP_delta-COPI_MHD"/>
    <property type="match status" value="1"/>
</dbReference>
<feature type="compositionally biased region" description="Low complexity" evidence="12">
    <location>
        <begin position="272"/>
        <end position="281"/>
    </location>
</feature>
<evidence type="ECO:0000256" key="5">
    <source>
        <dbReference type="ARBA" id="ARBA00022490"/>
    </source>
</evidence>
<feature type="compositionally biased region" description="Gly residues" evidence="12">
    <location>
        <begin position="190"/>
        <end position="200"/>
    </location>
</feature>
<evidence type="ECO:0000256" key="9">
    <source>
        <dbReference type="ARBA" id="ARBA00023136"/>
    </source>
</evidence>
<comment type="function">
    <text evidence="11">The coatomer is a cytosolic protein complex that binds to dilysine motifs and reversibly associates with Golgi non-clathrin-coated vesicles, which further mediate biosynthetic protein transport from the ER, via the Golgi up to the trans Golgi network.</text>
</comment>
<gene>
    <name evidence="14" type="ORF">DASC09_057680</name>
</gene>
<dbReference type="SUPFAM" id="SSF49447">
    <property type="entry name" value="Second domain of Mu2 adaptin subunit (ap50) of ap2 adaptor"/>
    <property type="match status" value="1"/>
</dbReference>
<dbReference type="SUPFAM" id="SSF64356">
    <property type="entry name" value="SNARE-like"/>
    <property type="match status" value="1"/>
</dbReference>
<keyword evidence="9 11" id="KW-0472">Membrane</keyword>
<dbReference type="FunFam" id="3.30.450.60:FF:000003">
    <property type="entry name" value="Coatomer subunit delta"/>
    <property type="match status" value="1"/>
</dbReference>
<comment type="subunit">
    <text evidence="3 11">Oligomeric complex that consists of at least the alpha, beta, beta', gamma, delta, epsilon and zeta subunits.</text>
</comment>
<dbReference type="GO" id="GO:0051645">
    <property type="term" value="P:Golgi localization"/>
    <property type="evidence" value="ECO:0007669"/>
    <property type="project" value="TreeGrafter"/>
</dbReference>
<evidence type="ECO:0000256" key="8">
    <source>
        <dbReference type="ARBA" id="ARBA00023034"/>
    </source>
</evidence>
<proteinExistence type="inferred from homology"/>
<organism evidence="14 15">
    <name type="scientific">Saccharomycopsis crataegensis</name>
    <dbReference type="NCBI Taxonomy" id="43959"/>
    <lineage>
        <taxon>Eukaryota</taxon>
        <taxon>Fungi</taxon>
        <taxon>Dikarya</taxon>
        <taxon>Ascomycota</taxon>
        <taxon>Saccharomycotina</taxon>
        <taxon>Saccharomycetes</taxon>
        <taxon>Saccharomycopsidaceae</taxon>
        <taxon>Saccharomycopsis</taxon>
    </lineage>
</organism>
<dbReference type="GO" id="GO:0000139">
    <property type="term" value="C:Golgi membrane"/>
    <property type="evidence" value="ECO:0007669"/>
    <property type="project" value="UniProtKB-SubCell"/>
</dbReference>
<keyword evidence="15" id="KW-1185">Reference proteome</keyword>
<keyword evidence="8 11" id="KW-0333">Golgi apparatus</keyword>
<keyword evidence="7 11" id="KW-0653">Protein transport</keyword>
<dbReference type="GO" id="GO:0030126">
    <property type="term" value="C:COPI vesicle coat"/>
    <property type="evidence" value="ECO:0007669"/>
    <property type="project" value="UniProtKB-UniRule"/>
</dbReference>
<evidence type="ECO:0000256" key="10">
    <source>
        <dbReference type="ARBA" id="ARBA00023329"/>
    </source>
</evidence>
<feature type="domain" description="MHD" evidence="13">
    <location>
        <begin position="306"/>
        <end position="557"/>
    </location>
</feature>
<dbReference type="InterPro" id="IPR028565">
    <property type="entry name" value="MHD"/>
</dbReference>
<accession>A0AAV5QV87</accession>
<reference evidence="14 15" key="1">
    <citation type="journal article" date="2023" name="Elife">
        <title>Identification of key yeast species and microbe-microbe interactions impacting larval growth of Drosophila in the wild.</title>
        <authorList>
            <person name="Mure A."/>
            <person name="Sugiura Y."/>
            <person name="Maeda R."/>
            <person name="Honda K."/>
            <person name="Sakurai N."/>
            <person name="Takahashi Y."/>
            <person name="Watada M."/>
            <person name="Katoh T."/>
            <person name="Gotoh A."/>
            <person name="Gotoh Y."/>
            <person name="Taniguchi I."/>
            <person name="Nakamura K."/>
            <person name="Hayashi T."/>
            <person name="Katayama T."/>
            <person name="Uemura T."/>
            <person name="Hattori Y."/>
        </authorList>
    </citation>
    <scope>NUCLEOTIDE SEQUENCE [LARGE SCALE GENOMIC DNA]</scope>
    <source>
        <strain evidence="14 15">SC-9</strain>
    </source>
</reference>
<keyword evidence="6 11" id="KW-0931">ER-Golgi transport</keyword>
<evidence type="ECO:0000313" key="15">
    <source>
        <dbReference type="Proteomes" id="UP001360560"/>
    </source>
</evidence>
<dbReference type="CDD" id="cd14830">
    <property type="entry name" value="Delta_COP_N"/>
    <property type="match status" value="1"/>
</dbReference>
<protein>
    <recommendedName>
        <fullName evidence="11">Coatomer subunit delta</fullName>
    </recommendedName>
</protein>
<comment type="similarity">
    <text evidence="2 11">Belongs to the adaptor complexes medium subunit family. Delta-COP subfamily.</text>
</comment>
<dbReference type="Gene3D" id="2.60.40.1170">
    <property type="entry name" value="Mu homology domain, subdomain B"/>
    <property type="match status" value="2"/>
</dbReference>
<dbReference type="InterPro" id="IPR027059">
    <property type="entry name" value="Coatomer_dsu"/>
</dbReference>
<dbReference type="InterPro" id="IPR036168">
    <property type="entry name" value="AP2_Mu_C_sf"/>
</dbReference>
<keyword evidence="4 11" id="KW-0813">Transport</keyword>
<evidence type="ECO:0000256" key="4">
    <source>
        <dbReference type="ARBA" id="ARBA00022448"/>
    </source>
</evidence>
<evidence type="ECO:0000256" key="2">
    <source>
        <dbReference type="ARBA" id="ARBA00010516"/>
    </source>
</evidence>
<dbReference type="EMBL" id="BTFZ01000020">
    <property type="protein sequence ID" value="GMM38429.1"/>
    <property type="molecule type" value="Genomic_DNA"/>
</dbReference>
<dbReference type="PROSITE" id="PS51072">
    <property type="entry name" value="MHD"/>
    <property type="match status" value="1"/>
</dbReference>
<comment type="caution">
    <text evidence="14">The sequence shown here is derived from an EMBL/GenBank/DDBJ whole genome shotgun (WGS) entry which is preliminary data.</text>
</comment>
<dbReference type="PANTHER" id="PTHR10121">
    <property type="entry name" value="COATOMER SUBUNIT DELTA"/>
    <property type="match status" value="1"/>
</dbReference>
<dbReference type="GO" id="GO:0006890">
    <property type="term" value="P:retrograde vesicle-mediated transport, Golgi to endoplasmic reticulum"/>
    <property type="evidence" value="ECO:0007669"/>
    <property type="project" value="UniProtKB-UniRule"/>
</dbReference>
<keyword evidence="10" id="KW-0968">Cytoplasmic vesicle</keyword>
<evidence type="ECO:0000256" key="6">
    <source>
        <dbReference type="ARBA" id="ARBA00022892"/>
    </source>
</evidence>
<evidence type="ECO:0000256" key="7">
    <source>
        <dbReference type="ARBA" id="ARBA00022927"/>
    </source>
</evidence>
<evidence type="ECO:0000259" key="13">
    <source>
        <dbReference type="PROSITE" id="PS51072"/>
    </source>
</evidence>
<evidence type="ECO:0000313" key="14">
    <source>
        <dbReference type="EMBL" id="GMM38429.1"/>
    </source>
</evidence>
<dbReference type="PANTHER" id="PTHR10121:SF0">
    <property type="entry name" value="COATOMER SUBUNIT DELTA"/>
    <property type="match status" value="1"/>
</dbReference>